<reference evidence="1 2" key="1">
    <citation type="submission" date="2016-06" db="EMBL/GenBank/DDBJ databases">
        <title>Comparative genomics of the ectomycorrhizal sister species Rhizopogon vinicolor and Rhizopogon vesiculosus (Basidiomycota: Boletales) reveals a divergence of the mating type B locus.</title>
        <authorList>
            <consortium name="DOE Joint Genome Institute"/>
            <person name="Mujic A.B."/>
            <person name="Kuo A."/>
            <person name="Tritt A."/>
            <person name="Lipzen A."/>
            <person name="Chen C."/>
            <person name="Johnson J."/>
            <person name="Sharma A."/>
            <person name="Barry K."/>
            <person name="Grigoriev I.V."/>
            <person name="Spatafora J.W."/>
        </authorList>
    </citation>
    <scope>NUCLEOTIDE SEQUENCE [LARGE SCALE GENOMIC DNA]</scope>
    <source>
        <strain evidence="1 2">AM-OR11-026</strain>
    </source>
</reference>
<gene>
    <name evidence="1" type="ORF">K503DRAFT_775800</name>
</gene>
<dbReference type="InParanoid" id="A0A1B7MKX8"/>
<dbReference type="AlphaFoldDB" id="A0A1B7MKX8"/>
<accession>A0A1B7MKX8</accession>
<protein>
    <submittedName>
        <fullName evidence="1">Uncharacterized protein</fullName>
    </submittedName>
</protein>
<keyword evidence="2" id="KW-1185">Reference proteome</keyword>
<evidence type="ECO:0000313" key="2">
    <source>
        <dbReference type="Proteomes" id="UP000092154"/>
    </source>
</evidence>
<name>A0A1B7MKX8_9AGAM</name>
<evidence type="ECO:0000313" key="1">
    <source>
        <dbReference type="EMBL" id="OAX33260.1"/>
    </source>
</evidence>
<dbReference type="EMBL" id="KV448802">
    <property type="protein sequence ID" value="OAX33260.1"/>
    <property type="molecule type" value="Genomic_DNA"/>
</dbReference>
<sequence length="76" mass="8718">MKVIPYIPPSYQSHRQPSTLYPTEITLPVLPNAPSPWPDGYTQEPLHRTIRAPLIFGPYEDDAFSRARTCPPLMPW</sequence>
<organism evidence="1 2">
    <name type="scientific">Rhizopogon vinicolor AM-OR11-026</name>
    <dbReference type="NCBI Taxonomy" id="1314800"/>
    <lineage>
        <taxon>Eukaryota</taxon>
        <taxon>Fungi</taxon>
        <taxon>Dikarya</taxon>
        <taxon>Basidiomycota</taxon>
        <taxon>Agaricomycotina</taxon>
        <taxon>Agaricomycetes</taxon>
        <taxon>Agaricomycetidae</taxon>
        <taxon>Boletales</taxon>
        <taxon>Suillineae</taxon>
        <taxon>Rhizopogonaceae</taxon>
        <taxon>Rhizopogon</taxon>
    </lineage>
</organism>
<proteinExistence type="predicted"/>
<dbReference type="Proteomes" id="UP000092154">
    <property type="component" value="Unassembled WGS sequence"/>
</dbReference>